<reference evidence="1" key="1">
    <citation type="journal article" date="2017" name="Gene Rep">
        <title>The ribosomal RNA operon (rrn) of Campylobacter concisus supports molecular typing to genomospecies level.</title>
        <authorList>
            <person name="Huq M."/>
            <person name="Van T.T.H."/>
            <person name="Gurtler V."/>
            <person name="Elshagmani E."/>
            <person name="Allemailem K.S."/>
            <person name="Smooker P.M."/>
            <person name="Istivan T.S."/>
        </authorList>
    </citation>
    <scope>NUCLEOTIDE SEQUENCE [LARGE SCALE GENOMIC DNA]</scope>
    <source>
        <strain evidence="1">RCH 26</strain>
        <plasmid evidence="1">unnamed 2</plasmid>
    </source>
</reference>
<sequence>MEENIILDENTLSPWLKKDLQKFLDCKNSNTHPNWDLSLYWSELYSSINISQLSKEITKEQAEYLRKKYLGIC</sequence>
<keyword evidence="1" id="KW-0614">Plasmid</keyword>
<dbReference type="Proteomes" id="UP000192671">
    <property type="component" value="Plasmid unnamed 2"/>
</dbReference>
<geneLocation type="plasmid" evidence="1">
    <name>unnamed 2</name>
</geneLocation>
<dbReference type="RefSeq" id="WP_103583811.1">
    <property type="nucleotide sequence ID" value="NZ_CABMKQ010000058.1"/>
</dbReference>
<name>A0A1X0U4L5_9BACT</name>
<accession>A0A1X0U4L5</accession>
<dbReference type="EMBL" id="LVWL01000009">
    <property type="protein sequence ID" value="ORI09482.1"/>
    <property type="molecule type" value="Genomic_DNA"/>
</dbReference>
<organism evidence="1">
    <name type="scientific">Campylobacter concisus</name>
    <dbReference type="NCBI Taxonomy" id="199"/>
    <lineage>
        <taxon>Bacteria</taxon>
        <taxon>Pseudomonadati</taxon>
        <taxon>Campylobacterota</taxon>
        <taxon>Epsilonproteobacteria</taxon>
        <taxon>Campylobacterales</taxon>
        <taxon>Campylobacteraceae</taxon>
        <taxon>Campylobacter</taxon>
    </lineage>
</organism>
<evidence type="ECO:0000313" key="1">
    <source>
        <dbReference type="EMBL" id="ORI09482.1"/>
    </source>
</evidence>
<protein>
    <submittedName>
        <fullName evidence="1">Uncharacterized protein</fullName>
    </submittedName>
</protein>
<gene>
    <name evidence="1" type="ORF">A3835_09580</name>
</gene>
<comment type="caution">
    <text evidence="1">The sequence shown here is derived from an EMBL/GenBank/DDBJ whole genome shotgun (WGS) entry which is preliminary data.</text>
</comment>
<dbReference type="AlphaFoldDB" id="A0A1X0U4L5"/>
<proteinExistence type="predicted"/>